<evidence type="ECO:0000313" key="1">
    <source>
        <dbReference type="EMBL" id="GMR44135.1"/>
    </source>
</evidence>
<comment type="caution">
    <text evidence="1">The sequence shown here is derived from an EMBL/GenBank/DDBJ whole genome shotgun (WGS) entry which is preliminary data.</text>
</comment>
<name>A0AAN5CFF0_9BILA</name>
<dbReference type="Proteomes" id="UP001328107">
    <property type="component" value="Unassembled WGS sequence"/>
</dbReference>
<organism evidence="1 2">
    <name type="scientific">Pristionchus mayeri</name>
    <dbReference type="NCBI Taxonomy" id="1317129"/>
    <lineage>
        <taxon>Eukaryota</taxon>
        <taxon>Metazoa</taxon>
        <taxon>Ecdysozoa</taxon>
        <taxon>Nematoda</taxon>
        <taxon>Chromadorea</taxon>
        <taxon>Rhabditida</taxon>
        <taxon>Rhabditina</taxon>
        <taxon>Diplogasteromorpha</taxon>
        <taxon>Diplogasteroidea</taxon>
        <taxon>Neodiplogasteridae</taxon>
        <taxon>Pristionchus</taxon>
    </lineage>
</organism>
<accession>A0AAN5CFF0</accession>
<gene>
    <name evidence="1" type="ORF">PMAYCL1PPCAC_14330</name>
</gene>
<dbReference type="EMBL" id="BTRK01000003">
    <property type="protein sequence ID" value="GMR44135.1"/>
    <property type="molecule type" value="Genomic_DNA"/>
</dbReference>
<dbReference type="AlphaFoldDB" id="A0AAN5CFF0"/>
<feature type="non-terminal residue" evidence="1">
    <location>
        <position position="60"/>
    </location>
</feature>
<protein>
    <submittedName>
        <fullName evidence="1">Uncharacterized protein</fullName>
    </submittedName>
</protein>
<evidence type="ECO:0000313" key="2">
    <source>
        <dbReference type="Proteomes" id="UP001328107"/>
    </source>
</evidence>
<keyword evidence="2" id="KW-1185">Reference proteome</keyword>
<reference evidence="2" key="1">
    <citation type="submission" date="2022-10" db="EMBL/GenBank/DDBJ databases">
        <title>Genome assembly of Pristionchus species.</title>
        <authorList>
            <person name="Yoshida K."/>
            <person name="Sommer R.J."/>
        </authorList>
    </citation>
    <scope>NUCLEOTIDE SEQUENCE [LARGE SCALE GENOMIC DNA]</scope>
    <source>
        <strain evidence="2">RS5460</strain>
    </source>
</reference>
<sequence>MTLHTHVSTSLLREKLLSLRLNSRHVVHCPNVVNLTDATSAIVVGVQTKGTKLLCLKREM</sequence>
<proteinExistence type="predicted"/>